<evidence type="ECO:0000256" key="1">
    <source>
        <dbReference type="SAM" id="MobiDB-lite"/>
    </source>
</evidence>
<organism evidence="2 3">
    <name type="scientific">Lymnaea stagnalis</name>
    <name type="common">Great pond snail</name>
    <name type="synonym">Helix stagnalis</name>
    <dbReference type="NCBI Taxonomy" id="6523"/>
    <lineage>
        <taxon>Eukaryota</taxon>
        <taxon>Metazoa</taxon>
        <taxon>Spiralia</taxon>
        <taxon>Lophotrochozoa</taxon>
        <taxon>Mollusca</taxon>
        <taxon>Gastropoda</taxon>
        <taxon>Heterobranchia</taxon>
        <taxon>Euthyneura</taxon>
        <taxon>Panpulmonata</taxon>
        <taxon>Hygrophila</taxon>
        <taxon>Lymnaeoidea</taxon>
        <taxon>Lymnaeidae</taxon>
        <taxon>Lymnaea</taxon>
    </lineage>
</organism>
<feature type="compositionally biased region" description="Pro residues" evidence="1">
    <location>
        <begin position="8"/>
        <end position="18"/>
    </location>
</feature>
<evidence type="ECO:0000313" key="3">
    <source>
        <dbReference type="Proteomes" id="UP001497497"/>
    </source>
</evidence>
<keyword evidence="3" id="KW-1185">Reference proteome</keyword>
<proteinExistence type="predicted"/>
<sequence length="185" mass="20848">MLAAYRPNMPPKPRPPPLSDDSVIYPTNRLPRLDVPIMTFPAPGSENQTPLGIHDDKGTSPPSAVVPEKTLYNIWEQTRTQTEVKWTRPDNAGSFDSMAYEIQINDGDGTWQNLTENRVPVYRVYFAEGKAIFGRTRICQQRATAVVRLRVRPIGIISRHGAEERLLGPWCENILFSIEGTNSKT</sequence>
<evidence type="ECO:0000313" key="2">
    <source>
        <dbReference type="EMBL" id="CAL1532313.1"/>
    </source>
</evidence>
<accession>A0AAV2HEU0</accession>
<dbReference type="AlphaFoldDB" id="A0AAV2HEU0"/>
<comment type="caution">
    <text evidence="2">The sequence shown here is derived from an EMBL/GenBank/DDBJ whole genome shotgun (WGS) entry which is preliminary data.</text>
</comment>
<gene>
    <name evidence="2" type="ORF">GSLYS_00006392001</name>
</gene>
<protein>
    <recommendedName>
        <fullName evidence="4">Fibronectin type-III domain-containing protein</fullName>
    </recommendedName>
</protein>
<evidence type="ECO:0008006" key="4">
    <source>
        <dbReference type="Google" id="ProtNLM"/>
    </source>
</evidence>
<feature type="region of interest" description="Disordered" evidence="1">
    <location>
        <begin position="1"/>
        <end position="22"/>
    </location>
</feature>
<reference evidence="2 3" key="1">
    <citation type="submission" date="2024-04" db="EMBL/GenBank/DDBJ databases">
        <authorList>
            <consortium name="Genoscope - CEA"/>
            <person name="William W."/>
        </authorList>
    </citation>
    <scope>NUCLEOTIDE SEQUENCE [LARGE SCALE GENOMIC DNA]</scope>
</reference>
<dbReference type="EMBL" id="CAXITT010000113">
    <property type="protein sequence ID" value="CAL1532313.1"/>
    <property type="molecule type" value="Genomic_DNA"/>
</dbReference>
<name>A0AAV2HEU0_LYMST</name>
<dbReference type="Proteomes" id="UP001497497">
    <property type="component" value="Unassembled WGS sequence"/>
</dbReference>